<feature type="signal peptide" evidence="1">
    <location>
        <begin position="1"/>
        <end position="21"/>
    </location>
</feature>
<dbReference type="Pfam" id="PF13768">
    <property type="entry name" value="VWA_3"/>
    <property type="match status" value="1"/>
</dbReference>
<name>A0ABW5NC83_9FLAO</name>
<dbReference type="InterPro" id="IPR002035">
    <property type="entry name" value="VWF_A"/>
</dbReference>
<dbReference type="PROSITE" id="PS50234">
    <property type="entry name" value="VWFA"/>
    <property type="match status" value="1"/>
</dbReference>
<sequence length="233" mass="25117">MKRIIITVSCCILLLSFNSCYVLKKSDDFYGIGTTGKNTLYVIDISGSMEGIDEGSVKDQLMREAGNKAGSEVGKLIGGKIGSLLGKQVTKQATKLGAVKRKLIPAIKGLPDGKKFAVYAYSDKVTKQSNELRIASNTSRTSSNIFVEHLKASGGTHTMEALLEGLVLNGVEEIVLMSDGLPNTNPDQILEEIRKSNTKGIVIHTIAFGEDADHNFMRTLAQENGGTFVTSKM</sequence>
<feature type="chain" id="PRO_5046204970" evidence="1">
    <location>
        <begin position="22"/>
        <end position="233"/>
    </location>
</feature>
<comment type="caution">
    <text evidence="3">The sequence shown here is derived from an EMBL/GenBank/DDBJ whole genome shotgun (WGS) entry which is preliminary data.</text>
</comment>
<dbReference type="PANTHER" id="PTHR10338:SF108">
    <property type="entry name" value="INTER-ALPHA-TRYPSIN INHIBITOR HEAVY CHAIN H4-LIKE PROTEIN"/>
    <property type="match status" value="1"/>
</dbReference>
<dbReference type="PANTHER" id="PTHR10338">
    <property type="entry name" value="INTER-ALPHA-TRYPSIN INHIBITOR HEAVY CHAIN FAMILY MEMBER"/>
    <property type="match status" value="1"/>
</dbReference>
<dbReference type="Proteomes" id="UP001597459">
    <property type="component" value="Unassembled WGS sequence"/>
</dbReference>
<dbReference type="SUPFAM" id="SSF53300">
    <property type="entry name" value="vWA-like"/>
    <property type="match status" value="1"/>
</dbReference>
<dbReference type="Gene3D" id="3.40.50.410">
    <property type="entry name" value="von Willebrand factor, type A domain"/>
    <property type="match status" value="1"/>
</dbReference>
<protein>
    <submittedName>
        <fullName evidence="3">VWA domain-containing protein</fullName>
    </submittedName>
</protein>
<reference evidence="4" key="1">
    <citation type="journal article" date="2019" name="Int. J. Syst. Evol. Microbiol.">
        <title>The Global Catalogue of Microorganisms (GCM) 10K type strain sequencing project: providing services to taxonomists for standard genome sequencing and annotation.</title>
        <authorList>
            <consortium name="The Broad Institute Genomics Platform"/>
            <consortium name="The Broad Institute Genome Sequencing Center for Infectious Disease"/>
            <person name="Wu L."/>
            <person name="Ma J."/>
        </authorList>
    </citation>
    <scope>NUCLEOTIDE SEQUENCE [LARGE SCALE GENOMIC DNA]</scope>
    <source>
        <strain evidence="4">KCTC 42423</strain>
    </source>
</reference>
<feature type="domain" description="VWFA" evidence="2">
    <location>
        <begin position="38"/>
        <end position="233"/>
    </location>
</feature>
<accession>A0ABW5NC83</accession>
<organism evidence="3 4">
    <name type="scientific">Aquimarina hainanensis</name>
    <dbReference type="NCBI Taxonomy" id="1578017"/>
    <lineage>
        <taxon>Bacteria</taxon>
        <taxon>Pseudomonadati</taxon>
        <taxon>Bacteroidota</taxon>
        <taxon>Flavobacteriia</taxon>
        <taxon>Flavobacteriales</taxon>
        <taxon>Flavobacteriaceae</taxon>
        <taxon>Aquimarina</taxon>
    </lineage>
</organism>
<keyword evidence="1" id="KW-0732">Signal</keyword>
<dbReference type="InterPro" id="IPR036465">
    <property type="entry name" value="vWFA_dom_sf"/>
</dbReference>
<gene>
    <name evidence="3" type="ORF">ACFSTE_20390</name>
</gene>
<dbReference type="InterPro" id="IPR050934">
    <property type="entry name" value="ITIH"/>
</dbReference>
<dbReference type="EMBL" id="JBHULX010000039">
    <property type="protein sequence ID" value="MFD2593210.1"/>
    <property type="molecule type" value="Genomic_DNA"/>
</dbReference>
<keyword evidence="4" id="KW-1185">Reference proteome</keyword>
<evidence type="ECO:0000313" key="3">
    <source>
        <dbReference type="EMBL" id="MFD2593210.1"/>
    </source>
</evidence>
<evidence type="ECO:0000313" key="4">
    <source>
        <dbReference type="Proteomes" id="UP001597459"/>
    </source>
</evidence>
<evidence type="ECO:0000256" key="1">
    <source>
        <dbReference type="SAM" id="SignalP"/>
    </source>
</evidence>
<proteinExistence type="predicted"/>
<dbReference type="SMART" id="SM00327">
    <property type="entry name" value="VWA"/>
    <property type="match status" value="1"/>
</dbReference>
<evidence type="ECO:0000259" key="2">
    <source>
        <dbReference type="PROSITE" id="PS50234"/>
    </source>
</evidence>
<dbReference type="RefSeq" id="WP_176029826.1">
    <property type="nucleotide sequence ID" value="NZ_JBHSJV010000001.1"/>
</dbReference>